<evidence type="ECO:0000313" key="2">
    <source>
        <dbReference type="Proteomes" id="UP001500575"/>
    </source>
</evidence>
<name>A0ABN2XNG7_9ACTN</name>
<sequence>MRGSARQIVGVVLVAAAVLWLGVGLTLLVVQHQQDRDGYFMTRSTSAHSDGLAVVLSGEANGVSGPVDVESLVGRARVTADRHGSGEYFVGIGPSDEVAAFLRNVPHSEILDVTESDADLRYREHDGSQPGSPPGDQSFWLTSAAGAGRLKLDLEPPTGDWSLVVMNVDASPQVDAELSVGATLPVLERSTRIGLLNGVLLLLGGVGALAFRRRALVSE</sequence>
<reference evidence="1 2" key="1">
    <citation type="journal article" date="2019" name="Int. J. Syst. Evol. Microbiol.">
        <title>The Global Catalogue of Microorganisms (GCM) 10K type strain sequencing project: providing services to taxonomists for standard genome sequencing and annotation.</title>
        <authorList>
            <consortium name="The Broad Institute Genomics Platform"/>
            <consortium name="The Broad Institute Genome Sequencing Center for Infectious Disease"/>
            <person name="Wu L."/>
            <person name="Ma J."/>
        </authorList>
    </citation>
    <scope>NUCLEOTIDE SEQUENCE [LARGE SCALE GENOMIC DNA]</scope>
    <source>
        <strain evidence="1 2">JCM 16021</strain>
    </source>
</reference>
<protein>
    <submittedName>
        <fullName evidence="1">Uncharacterized protein</fullName>
    </submittedName>
</protein>
<keyword evidence="2" id="KW-1185">Reference proteome</keyword>
<dbReference type="EMBL" id="BAAAQQ010000002">
    <property type="protein sequence ID" value="GAA2114358.1"/>
    <property type="molecule type" value="Genomic_DNA"/>
</dbReference>
<accession>A0ABN2XNG7</accession>
<evidence type="ECO:0000313" key="1">
    <source>
        <dbReference type="EMBL" id="GAA2114358.1"/>
    </source>
</evidence>
<gene>
    <name evidence="1" type="ORF">GCM10009843_02750</name>
</gene>
<organism evidence="1 2">
    <name type="scientific">Nocardioides bigeumensis</name>
    <dbReference type="NCBI Taxonomy" id="433657"/>
    <lineage>
        <taxon>Bacteria</taxon>
        <taxon>Bacillati</taxon>
        <taxon>Actinomycetota</taxon>
        <taxon>Actinomycetes</taxon>
        <taxon>Propionibacteriales</taxon>
        <taxon>Nocardioidaceae</taxon>
        <taxon>Nocardioides</taxon>
    </lineage>
</organism>
<dbReference type="Proteomes" id="UP001500575">
    <property type="component" value="Unassembled WGS sequence"/>
</dbReference>
<comment type="caution">
    <text evidence="1">The sequence shown here is derived from an EMBL/GenBank/DDBJ whole genome shotgun (WGS) entry which is preliminary data.</text>
</comment>
<proteinExistence type="predicted"/>